<name>A0A848GKD2_9BACT</name>
<dbReference type="InterPro" id="IPR014327">
    <property type="entry name" value="RNA_pol_sigma70_bacteroid"/>
</dbReference>
<feature type="domain" description="RNA polymerase sigma-70 region 2" evidence="5">
    <location>
        <begin position="44"/>
        <end position="99"/>
    </location>
</feature>
<dbReference type="InterPro" id="IPR014284">
    <property type="entry name" value="RNA_pol_sigma-70_dom"/>
</dbReference>
<evidence type="ECO:0000259" key="6">
    <source>
        <dbReference type="Pfam" id="PF08281"/>
    </source>
</evidence>
<evidence type="ECO:0000256" key="3">
    <source>
        <dbReference type="ARBA" id="ARBA00023082"/>
    </source>
</evidence>
<evidence type="ECO:0000313" key="7">
    <source>
        <dbReference type="EMBL" id="NML38131.1"/>
    </source>
</evidence>
<dbReference type="SUPFAM" id="SSF88659">
    <property type="entry name" value="Sigma3 and sigma4 domains of RNA polymerase sigma factors"/>
    <property type="match status" value="1"/>
</dbReference>
<dbReference type="AlphaFoldDB" id="A0A848GKD2"/>
<dbReference type="Pfam" id="PF04542">
    <property type="entry name" value="Sigma70_r2"/>
    <property type="match status" value="1"/>
</dbReference>
<evidence type="ECO:0000256" key="1">
    <source>
        <dbReference type="ARBA" id="ARBA00010641"/>
    </source>
</evidence>
<dbReference type="InterPro" id="IPR013249">
    <property type="entry name" value="RNA_pol_sigma70_r4_t2"/>
</dbReference>
<comment type="caution">
    <text evidence="7">The sequence shown here is derived from an EMBL/GenBank/DDBJ whole genome shotgun (WGS) entry which is preliminary data.</text>
</comment>
<dbReference type="Proteomes" id="UP000583266">
    <property type="component" value="Unassembled WGS sequence"/>
</dbReference>
<dbReference type="SUPFAM" id="SSF88946">
    <property type="entry name" value="Sigma2 domain of RNA polymerase sigma factors"/>
    <property type="match status" value="1"/>
</dbReference>
<keyword evidence="4" id="KW-0804">Transcription</keyword>
<dbReference type="Gene3D" id="1.10.1740.10">
    <property type="match status" value="1"/>
</dbReference>
<dbReference type="PANTHER" id="PTHR43133">
    <property type="entry name" value="RNA POLYMERASE ECF-TYPE SIGMA FACTO"/>
    <property type="match status" value="1"/>
</dbReference>
<dbReference type="RefSeq" id="WP_169225154.1">
    <property type="nucleotide sequence ID" value="NZ_JABBGC010000001.1"/>
</dbReference>
<evidence type="ECO:0000259" key="5">
    <source>
        <dbReference type="Pfam" id="PF04542"/>
    </source>
</evidence>
<keyword evidence="2" id="KW-0805">Transcription regulation</keyword>
<dbReference type="NCBIfam" id="TIGR02985">
    <property type="entry name" value="Sig70_bacteroi1"/>
    <property type="match status" value="1"/>
</dbReference>
<keyword evidence="3" id="KW-0731">Sigma factor</keyword>
<evidence type="ECO:0000313" key="8">
    <source>
        <dbReference type="Proteomes" id="UP000583266"/>
    </source>
</evidence>
<comment type="similarity">
    <text evidence="1">Belongs to the sigma-70 factor family. ECF subfamily.</text>
</comment>
<accession>A0A848GKD2</accession>
<dbReference type="InterPro" id="IPR013325">
    <property type="entry name" value="RNA_pol_sigma_r2"/>
</dbReference>
<protein>
    <submittedName>
        <fullName evidence="7">RNA polymerase sigma-70 factor</fullName>
    </submittedName>
</protein>
<proteinExistence type="inferred from homology"/>
<evidence type="ECO:0000256" key="2">
    <source>
        <dbReference type="ARBA" id="ARBA00023015"/>
    </source>
</evidence>
<dbReference type="EMBL" id="JABBGC010000001">
    <property type="protein sequence ID" value="NML38131.1"/>
    <property type="molecule type" value="Genomic_DNA"/>
</dbReference>
<dbReference type="PANTHER" id="PTHR43133:SF46">
    <property type="entry name" value="RNA POLYMERASE SIGMA-70 FACTOR ECF SUBFAMILY"/>
    <property type="match status" value="1"/>
</dbReference>
<feature type="domain" description="RNA polymerase sigma factor 70 region 4 type 2" evidence="6">
    <location>
        <begin position="130"/>
        <end position="179"/>
    </location>
</feature>
<dbReference type="InterPro" id="IPR007627">
    <property type="entry name" value="RNA_pol_sigma70_r2"/>
</dbReference>
<dbReference type="InterPro" id="IPR039425">
    <property type="entry name" value="RNA_pol_sigma-70-like"/>
</dbReference>
<evidence type="ECO:0000256" key="4">
    <source>
        <dbReference type="ARBA" id="ARBA00023163"/>
    </source>
</evidence>
<keyword evidence="8" id="KW-1185">Reference proteome</keyword>
<organism evidence="7 8">
    <name type="scientific">Chitinophaga fulva</name>
    <dbReference type="NCBI Taxonomy" id="2728842"/>
    <lineage>
        <taxon>Bacteria</taxon>
        <taxon>Pseudomonadati</taxon>
        <taxon>Bacteroidota</taxon>
        <taxon>Chitinophagia</taxon>
        <taxon>Chitinophagales</taxon>
        <taxon>Chitinophagaceae</taxon>
        <taxon>Chitinophaga</taxon>
    </lineage>
</organism>
<dbReference type="Pfam" id="PF08281">
    <property type="entry name" value="Sigma70_r4_2"/>
    <property type="match status" value="1"/>
</dbReference>
<dbReference type="InterPro" id="IPR036388">
    <property type="entry name" value="WH-like_DNA-bd_sf"/>
</dbReference>
<reference evidence="7 8" key="1">
    <citation type="submission" date="2020-04" db="EMBL/GenBank/DDBJ databases">
        <title>Chitinophaga sp. G-6-1-13 sp. nov., isolated from soil.</title>
        <authorList>
            <person name="Dahal R.H."/>
            <person name="Chaudhary D.K."/>
        </authorList>
    </citation>
    <scope>NUCLEOTIDE SEQUENCE [LARGE SCALE GENOMIC DNA]</scope>
    <source>
        <strain evidence="7 8">G-6-1-13</strain>
    </source>
</reference>
<dbReference type="InterPro" id="IPR013324">
    <property type="entry name" value="RNA_pol_sigma_r3/r4-like"/>
</dbReference>
<dbReference type="GO" id="GO:0016987">
    <property type="term" value="F:sigma factor activity"/>
    <property type="evidence" value="ECO:0007669"/>
    <property type="project" value="UniProtKB-KW"/>
</dbReference>
<sequence length="199" mass="23418">MEKKHMAIEKGGLPDEGLLVERLRRGDEKAFRALYDFYWEKQYDLAYYKLGEKALAEEITQEVFVALWLQREELDPQKPVGAWLYGVAKNRILNTYRKQLSHHKYLQQAPLQEITHNTTEQLSFNELNAAVQQRISELPDKCREVFTMSRIQGFNTQQIAEMLNISPKTVNNHLVKALRIMRVNLKDYITLLILLSLRR</sequence>
<dbReference type="GO" id="GO:0006352">
    <property type="term" value="P:DNA-templated transcription initiation"/>
    <property type="evidence" value="ECO:0007669"/>
    <property type="project" value="InterPro"/>
</dbReference>
<dbReference type="Gene3D" id="1.10.10.10">
    <property type="entry name" value="Winged helix-like DNA-binding domain superfamily/Winged helix DNA-binding domain"/>
    <property type="match status" value="1"/>
</dbReference>
<dbReference type="CDD" id="cd06171">
    <property type="entry name" value="Sigma70_r4"/>
    <property type="match status" value="1"/>
</dbReference>
<gene>
    <name evidence="7" type="ORF">HHL17_13075</name>
</gene>
<dbReference type="GO" id="GO:0003677">
    <property type="term" value="F:DNA binding"/>
    <property type="evidence" value="ECO:0007669"/>
    <property type="project" value="InterPro"/>
</dbReference>
<dbReference type="NCBIfam" id="TIGR02937">
    <property type="entry name" value="sigma70-ECF"/>
    <property type="match status" value="1"/>
</dbReference>